<dbReference type="RefSeq" id="WP_156729915.1">
    <property type="nucleotide sequence ID" value="NZ_CACRSZ010000049.1"/>
</dbReference>
<evidence type="ECO:0000313" key="1">
    <source>
        <dbReference type="EMBL" id="VYT25775.1"/>
    </source>
</evidence>
<gene>
    <name evidence="1" type="ORF">BFLFYP10_02039</name>
</gene>
<reference evidence="1" key="1">
    <citation type="submission" date="2019-11" db="EMBL/GenBank/DDBJ databases">
        <authorList>
            <person name="Feng L."/>
        </authorList>
    </citation>
    <scope>NUCLEOTIDE SEQUENCE</scope>
    <source>
        <strain evidence="1">BfaecisLFYP10</strain>
    </source>
</reference>
<name>A0A6N2V520_9BACE</name>
<accession>A0A6N2V520</accession>
<proteinExistence type="predicted"/>
<protein>
    <submittedName>
        <fullName evidence="1">Uncharacterized protein</fullName>
    </submittedName>
</protein>
<dbReference type="EMBL" id="CACRSZ010000049">
    <property type="protein sequence ID" value="VYT25775.1"/>
    <property type="molecule type" value="Genomic_DNA"/>
</dbReference>
<dbReference type="AlphaFoldDB" id="A0A6N2V520"/>
<organism evidence="1">
    <name type="scientific">Bacteroides faecis</name>
    <dbReference type="NCBI Taxonomy" id="674529"/>
    <lineage>
        <taxon>Bacteria</taxon>
        <taxon>Pseudomonadati</taxon>
        <taxon>Bacteroidota</taxon>
        <taxon>Bacteroidia</taxon>
        <taxon>Bacteroidales</taxon>
        <taxon>Bacteroidaceae</taxon>
        <taxon>Bacteroides</taxon>
    </lineage>
</organism>
<sequence>MISVPVPVIDCSGCHLNDGSGSCSPENCHKVEAFWEQRRFELAKAALQGFCSKNYILLDKQDDGYLCKRAVQCADKMVKLLRTESTLKSD</sequence>